<feature type="compositionally biased region" description="Basic and acidic residues" evidence="1">
    <location>
        <begin position="221"/>
        <end position="236"/>
    </location>
</feature>
<gene>
    <name evidence="4" type="primary">LOC111138050</name>
</gene>
<sequence>MDLIWDKLKSINSNHFIFVLLCGVIAYLFRASDTYNLKPVWRKRSEPHHFTNKQFPTLEDRLPLPVITDLDGDGTNEILLVTHDFKLNVLVLPEQGTDEDDQTLPHVVVKQKAVLPINVSEISRPVAMETGFIIPYSSMMQIRKQIVVVVTDDWQVLCYNHNLELLWHKRLMNVSHVRETYTVKDMGVLITPHNVKKNDQGLVIVGGSFTHLTHSPLDSTTPKHENKTEEKKKNSTEDNTLTHFSSFALSASDGIVRWHHLPGDFGEVFTNTKDIHGDHHWKLALKRHRLHVGEASWTMYKEEFNTFTPHLWLSVEDTKLTLGRFKKSVEGGQKETPPSDQRMALTPDHVIGYAYGGHRPHSNHEHVENPNAVVIHTHNGIEVLNLLSGQPITELRLPSDGAVYTDINSDGEIEQVLWGQQDEYSPCYIEIWRINPVKERIEQMPVCRITRLFFTSSWAYDEDSLKKIPPIIIKSVARKSGLLRYLMGHHLPKFSHKYDIITFGGVGRVSSWDREGNANWQVATPANWARASIDKRKHKENDPAAYHRFVDEFWPSRVLMSIPVYGHKTAVALSGYSEFVLVDLVSGDLLAEHSLPCTPTAPLAVGDFDNDGINDVVITCSLGYIGFSLHHKTNHLFTVLYGLTVFILILLLNWLCSPQAFYGNGEVEDASDDEDDDDED</sequence>
<evidence type="ECO:0000313" key="3">
    <source>
        <dbReference type="Proteomes" id="UP000694844"/>
    </source>
</evidence>
<dbReference type="GeneID" id="111138050"/>
<dbReference type="Proteomes" id="UP000694844">
    <property type="component" value="Chromosome 5"/>
</dbReference>
<keyword evidence="3" id="KW-1185">Reference proteome</keyword>
<organism evidence="3 4">
    <name type="scientific">Crassostrea virginica</name>
    <name type="common">Eastern oyster</name>
    <dbReference type="NCBI Taxonomy" id="6565"/>
    <lineage>
        <taxon>Eukaryota</taxon>
        <taxon>Metazoa</taxon>
        <taxon>Spiralia</taxon>
        <taxon>Lophotrochozoa</taxon>
        <taxon>Mollusca</taxon>
        <taxon>Bivalvia</taxon>
        <taxon>Autobranchia</taxon>
        <taxon>Pteriomorphia</taxon>
        <taxon>Ostreida</taxon>
        <taxon>Ostreoidea</taxon>
        <taxon>Ostreidae</taxon>
        <taxon>Crassostrea</taxon>
    </lineage>
</organism>
<feature type="transmembrane region" description="Helical" evidence="2">
    <location>
        <begin position="636"/>
        <end position="656"/>
    </location>
</feature>
<dbReference type="AlphaFoldDB" id="A0A8B8EZW1"/>
<dbReference type="PANTHER" id="PTHR34284">
    <property type="entry name" value="FG-GAP REPEAT-CONTAINING PROTEIN"/>
    <property type="match status" value="1"/>
</dbReference>
<dbReference type="OrthoDB" id="270568at2759"/>
<dbReference type="RefSeq" id="XP_022345544.1">
    <property type="nucleotide sequence ID" value="XM_022489836.1"/>
</dbReference>
<evidence type="ECO:0000313" key="4">
    <source>
        <dbReference type="RefSeq" id="XP_022345544.1"/>
    </source>
</evidence>
<protein>
    <submittedName>
        <fullName evidence="4">Uncharacterized protein LOC111138050</fullName>
    </submittedName>
</protein>
<keyword evidence="2" id="KW-1133">Transmembrane helix</keyword>
<evidence type="ECO:0000256" key="1">
    <source>
        <dbReference type="SAM" id="MobiDB-lite"/>
    </source>
</evidence>
<feature type="region of interest" description="Disordered" evidence="1">
    <location>
        <begin position="214"/>
        <end position="238"/>
    </location>
</feature>
<name>A0A8B8EZW1_CRAVI</name>
<dbReference type="KEGG" id="cvn:111138050"/>
<keyword evidence="2" id="KW-0472">Membrane</keyword>
<keyword evidence="2" id="KW-0812">Transmembrane</keyword>
<reference evidence="4" key="1">
    <citation type="submission" date="2025-08" db="UniProtKB">
        <authorList>
            <consortium name="RefSeq"/>
        </authorList>
    </citation>
    <scope>IDENTIFICATION</scope>
    <source>
        <tissue evidence="4">Whole sample</tissue>
    </source>
</reference>
<feature type="transmembrane region" description="Helical" evidence="2">
    <location>
        <begin position="12"/>
        <end position="29"/>
    </location>
</feature>
<proteinExistence type="predicted"/>
<evidence type="ECO:0000256" key="2">
    <source>
        <dbReference type="SAM" id="Phobius"/>
    </source>
</evidence>
<dbReference type="PANTHER" id="PTHR34284:SF1">
    <property type="entry name" value="FG-GAP REPEAT-CONTAINING PROTEIN"/>
    <property type="match status" value="1"/>
</dbReference>
<accession>A0A8B8EZW1</accession>